<dbReference type="InterPro" id="IPR040324">
    <property type="entry name" value="WDR44/Dgr2"/>
</dbReference>
<keyword evidence="6" id="KW-1185">Reference proteome</keyword>
<feature type="compositionally biased region" description="Polar residues" evidence="4">
    <location>
        <begin position="144"/>
        <end position="156"/>
    </location>
</feature>
<proteinExistence type="predicted"/>
<dbReference type="SUPFAM" id="SSF117289">
    <property type="entry name" value="Nucleoporin domain"/>
    <property type="match status" value="1"/>
</dbReference>
<sequence length="215" mass="23351">MAGYKNNNSQLSADYSPDGKYIISASEDSHVYIWRHDEAKGKHKYPIITSYEHFPCKEVSVTAPWPGSRKLEQPLVAMHSKKHSKRSTTILPTPVDGSSLLHDDIGHGKPSSTPLPPLPKRNNPTLDGVEDQDDHAYGDPSVGSCESFNSAISSSGRFDETTSPSPNSTSSRWGGNHDHKTVQATAWGLVIVTAGLGGEIKVFQNVGMPFKVGRL</sequence>
<evidence type="ECO:0000256" key="3">
    <source>
        <dbReference type="PROSITE-ProRule" id="PRU00221"/>
    </source>
</evidence>
<feature type="region of interest" description="Disordered" evidence="4">
    <location>
        <begin position="80"/>
        <end position="177"/>
    </location>
</feature>
<dbReference type="InterPro" id="IPR001680">
    <property type="entry name" value="WD40_rpt"/>
</dbReference>
<dbReference type="AlphaFoldDB" id="A0AAD5D744"/>
<dbReference type="EMBL" id="JAMZMK010003880">
    <property type="protein sequence ID" value="KAI7754320.1"/>
    <property type="molecule type" value="Genomic_DNA"/>
</dbReference>
<keyword evidence="2" id="KW-0677">Repeat</keyword>
<comment type="caution">
    <text evidence="5">The sequence shown here is derived from an EMBL/GenBank/DDBJ whole genome shotgun (WGS) entry which is preliminary data.</text>
</comment>
<evidence type="ECO:0000313" key="6">
    <source>
        <dbReference type="Proteomes" id="UP001206925"/>
    </source>
</evidence>
<name>A0AAD5D744_AMBAR</name>
<dbReference type="InterPro" id="IPR015943">
    <property type="entry name" value="WD40/YVTN_repeat-like_dom_sf"/>
</dbReference>
<evidence type="ECO:0000256" key="4">
    <source>
        <dbReference type="SAM" id="MobiDB-lite"/>
    </source>
</evidence>
<evidence type="ECO:0000256" key="1">
    <source>
        <dbReference type="ARBA" id="ARBA00022574"/>
    </source>
</evidence>
<dbReference type="PANTHER" id="PTHR14221:SF48">
    <property type="entry name" value="APOPTOTIC PROTEASE-ACTIVATING FACTOR 1-RELATED"/>
    <property type="match status" value="1"/>
</dbReference>
<dbReference type="PROSITE" id="PS50082">
    <property type="entry name" value="WD_REPEATS_2"/>
    <property type="match status" value="1"/>
</dbReference>
<evidence type="ECO:0000256" key="2">
    <source>
        <dbReference type="ARBA" id="ARBA00022737"/>
    </source>
</evidence>
<feature type="repeat" description="WD" evidence="3">
    <location>
        <begin position="12"/>
        <end position="34"/>
    </location>
</feature>
<dbReference type="Gene3D" id="2.130.10.10">
    <property type="entry name" value="YVTN repeat-like/Quinoprotein amine dehydrogenase"/>
    <property type="match status" value="1"/>
</dbReference>
<dbReference type="Proteomes" id="UP001206925">
    <property type="component" value="Unassembled WGS sequence"/>
</dbReference>
<dbReference type="PANTHER" id="PTHR14221">
    <property type="entry name" value="WD REPEAT DOMAIN 44"/>
    <property type="match status" value="1"/>
</dbReference>
<feature type="compositionally biased region" description="Low complexity" evidence="4">
    <location>
        <begin position="161"/>
        <end position="171"/>
    </location>
</feature>
<accession>A0AAD5D744</accession>
<organism evidence="5 6">
    <name type="scientific">Ambrosia artemisiifolia</name>
    <name type="common">Common ragweed</name>
    <dbReference type="NCBI Taxonomy" id="4212"/>
    <lineage>
        <taxon>Eukaryota</taxon>
        <taxon>Viridiplantae</taxon>
        <taxon>Streptophyta</taxon>
        <taxon>Embryophyta</taxon>
        <taxon>Tracheophyta</taxon>
        <taxon>Spermatophyta</taxon>
        <taxon>Magnoliopsida</taxon>
        <taxon>eudicotyledons</taxon>
        <taxon>Gunneridae</taxon>
        <taxon>Pentapetalae</taxon>
        <taxon>asterids</taxon>
        <taxon>campanulids</taxon>
        <taxon>Asterales</taxon>
        <taxon>Asteraceae</taxon>
        <taxon>Asteroideae</taxon>
        <taxon>Heliantheae alliance</taxon>
        <taxon>Heliantheae</taxon>
        <taxon>Ambrosia</taxon>
    </lineage>
</organism>
<gene>
    <name evidence="5" type="ORF">M8C21_009062</name>
</gene>
<keyword evidence="1 3" id="KW-0853">WD repeat</keyword>
<evidence type="ECO:0000313" key="5">
    <source>
        <dbReference type="EMBL" id="KAI7754320.1"/>
    </source>
</evidence>
<dbReference type="Pfam" id="PF00400">
    <property type="entry name" value="WD40"/>
    <property type="match status" value="1"/>
</dbReference>
<protein>
    <submittedName>
        <fullName evidence="5">Uncharacterized protein</fullName>
    </submittedName>
</protein>
<reference evidence="5" key="1">
    <citation type="submission" date="2022-06" db="EMBL/GenBank/DDBJ databases">
        <title>Uncovering the hologenomic basis of an extraordinary plant invasion.</title>
        <authorList>
            <person name="Bieker V.C."/>
            <person name="Martin M.D."/>
            <person name="Gilbert T."/>
            <person name="Hodgins K."/>
            <person name="Battlay P."/>
            <person name="Petersen B."/>
            <person name="Wilson J."/>
        </authorList>
    </citation>
    <scope>NUCLEOTIDE SEQUENCE</scope>
    <source>
        <strain evidence="5">AA19_3_7</strain>
        <tissue evidence="5">Leaf</tissue>
    </source>
</reference>